<feature type="transmembrane region" description="Helical" evidence="1">
    <location>
        <begin position="141"/>
        <end position="161"/>
    </location>
</feature>
<feature type="transmembrane region" description="Helical" evidence="1">
    <location>
        <begin position="344"/>
        <end position="365"/>
    </location>
</feature>
<feature type="transmembrane region" description="Helical" evidence="1">
    <location>
        <begin position="191"/>
        <end position="211"/>
    </location>
</feature>
<comment type="caution">
    <text evidence="2">The sequence shown here is derived from an EMBL/GenBank/DDBJ whole genome shotgun (WGS) entry which is preliminary data.</text>
</comment>
<dbReference type="PANTHER" id="PTHR34219:SF3">
    <property type="entry name" value="BLL7967 PROTEIN"/>
    <property type="match status" value="1"/>
</dbReference>
<feature type="transmembrane region" description="Helical" evidence="1">
    <location>
        <begin position="12"/>
        <end position="34"/>
    </location>
</feature>
<keyword evidence="3" id="KW-1185">Reference proteome</keyword>
<protein>
    <submittedName>
        <fullName evidence="2">PepSY-associated TM helix domain-containing protein</fullName>
    </submittedName>
</protein>
<dbReference type="EMBL" id="JBHSJJ010000016">
    <property type="protein sequence ID" value="MFC4874222.1"/>
    <property type="molecule type" value="Genomic_DNA"/>
</dbReference>
<keyword evidence="1" id="KW-0812">Transmembrane</keyword>
<organism evidence="2 3">
    <name type="scientific">Negadavirga shengliensis</name>
    <dbReference type="NCBI Taxonomy" id="1389218"/>
    <lineage>
        <taxon>Bacteria</taxon>
        <taxon>Pseudomonadati</taxon>
        <taxon>Bacteroidota</taxon>
        <taxon>Cytophagia</taxon>
        <taxon>Cytophagales</taxon>
        <taxon>Cyclobacteriaceae</taxon>
        <taxon>Negadavirga</taxon>
    </lineage>
</organism>
<reference evidence="3" key="1">
    <citation type="journal article" date="2019" name="Int. J. Syst. Evol. Microbiol.">
        <title>The Global Catalogue of Microorganisms (GCM) 10K type strain sequencing project: providing services to taxonomists for standard genome sequencing and annotation.</title>
        <authorList>
            <consortium name="The Broad Institute Genomics Platform"/>
            <consortium name="The Broad Institute Genome Sequencing Center for Infectious Disease"/>
            <person name="Wu L."/>
            <person name="Ma J."/>
        </authorList>
    </citation>
    <scope>NUCLEOTIDE SEQUENCE [LARGE SCALE GENOMIC DNA]</scope>
    <source>
        <strain evidence="3">CGMCC 4.7466</strain>
    </source>
</reference>
<dbReference type="PANTHER" id="PTHR34219">
    <property type="entry name" value="IRON-REGULATED INNER MEMBRANE PROTEIN-RELATED"/>
    <property type="match status" value="1"/>
</dbReference>
<dbReference type="InterPro" id="IPR005625">
    <property type="entry name" value="PepSY-ass_TM"/>
</dbReference>
<keyword evidence="1" id="KW-1133">Transmembrane helix</keyword>
<gene>
    <name evidence="2" type="ORF">ACFPFU_21130</name>
</gene>
<keyword evidence="1" id="KW-0472">Membrane</keyword>
<proteinExistence type="predicted"/>
<dbReference type="Pfam" id="PF03929">
    <property type="entry name" value="PepSY_TM"/>
    <property type="match status" value="1"/>
</dbReference>
<dbReference type="RefSeq" id="WP_377067858.1">
    <property type="nucleotide sequence ID" value="NZ_JBHSJJ010000016.1"/>
</dbReference>
<accession>A0ABV9T650</accession>
<sequence length="383" mass="44505">MKARKIISKIHLWLGLCSGLLVFIIAITGCIYAFQEEIQDMTQPYRFVEETETPYLPPSKIREIADAELPDKHIHAVMYHTENRAAKAIYYSFEDHYYLTAYLNPYTGDVLHIKDEFSGFFRFILDGHFYLWLPPDIGQPVVASATLVFLVMLVSGIFLWWPKNGKNIPQRFSVRWKSRWRRKNYDLHQVLGFYIIVFAVIFALTGLVWGFEWFRDGYYAAITGGKDYKDYYDPDSEHTAAPAGIADVPAIDQVWLKMQQEYPDAAWIEIHPPEDEFSSIAANANPDASTYWQIDYRYFDQYSLKELPVDHIWNRFDEASAGDKLMRMNYDIHVGAILGLPGKFLAFFVSLVVASLPVTGFLIWYGRKKKNKHKKQRKEMVTA</sequence>
<dbReference type="PROSITE" id="PS51257">
    <property type="entry name" value="PROKAR_LIPOPROTEIN"/>
    <property type="match status" value="1"/>
</dbReference>
<evidence type="ECO:0000313" key="2">
    <source>
        <dbReference type="EMBL" id="MFC4874222.1"/>
    </source>
</evidence>
<evidence type="ECO:0000256" key="1">
    <source>
        <dbReference type="SAM" id="Phobius"/>
    </source>
</evidence>
<name>A0ABV9T650_9BACT</name>
<dbReference type="Proteomes" id="UP001595818">
    <property type="component" value="Unassembled WGS sequence"/>
</dbReference>
<evidence type="ECO:0000313" key="3">
    <source>
        <dbReference type="Proteomes" id="UP001595818"/>
    </source>
</evidence>